<comment type="caution">
    <text evidence="6">The sequence shown here is derived from an EMBL/GenBank/DDBJ whole genome shotgun (WGS) entry which is preliminary data.</text>
</comment>
<comment type="function">
    <text evidence="1">Plays a role in synthesis, processing and/or stability of 23S rRNA.</text>
</comment>
<keyword evidence="7" id="KW-1185">Reference proteome</keyword>
<evidence type="ECO:0000313" key="7">
    <source>
        <dbReference type="Proteomes" id="UP000324973"/>
    </source>
</evidence>
<dbReference type="Pfam" id="PF02620">
    <property type="entry name" value="YceD"/>
    <property type="match status" value="1"/>
</dbReference>
<proteinExistence type="inferred from homology"/>
<dbReference type="InterPro" id="IPR003772">
    <property type="entry name" value="YceD"/>
</dbReference>
<accession>A0A5D4XNC4</accession>
<protein>
    <recommendedName>
        <fullName evidence="3">Large ribosomal RNA subunit accumulation protein YceD</fullName>
    </recommendedName>
    <alternativeName>
        <fullName evidence="5">23S rRNA accumulation protein YceD</fullName>
    </alternativeName>
</protein>
<organism evidence="6 7">
    <name type="scientific">Luteimonas viscosa</name>
    <dbReference type="NCBI Taxonomy" id="1132694"/>
    <lineage>
        <taxon>Bacteria</taxon>
        <taxon>Pseudomonadati</taxon>
        <taxon>Pseudomonadota</taxon>
        <taxon>Gammaproteobacteria</taxon>
        <taxon>Lysobacterales</taxon>
        <taxon>Lysobacteraceae</taxon>
        <taxon>Luteimonas</taxon>
    </lineage>
</organism>
<evidence type="ECO:0000313" key="6">
    <source>
        <dbReference type="EMBL" id="TYT25614.1"/>
    </source>
</evidence>
<dbReference type="GO" id="GO:0042254">
    <property type="term" value="P:ribosome biogenesis"/>
    <property type="evidence" value="ECO:0007669"/>
    <property type="project" value="UniProtKB-KW"/>
</dbReference>
<dbReference type="OrthoDB" id="9786771at2"/>
<sequence length="169" mass="18784">MSAEMPEILDAWRMVAARREFEGRVALSALPRLRDALSEAGGEVVFALGFDRDTMQVPYLELRIDAELPLQCQRTLQRFLFPVRTVQRLGLIRDEADEAGLPPGYEPLLVPQDGVLRPLDLVEDELILAIPVVPVKPGSEAVERDWPVSAEEEVRANPFAGLAALKKQS</sequence>
<dbReference type="InterPro" id="IPR039255">
    <property type="entry name" value="YceD_bac"/>
</dbReference>
<evidence type="ECO:0000256" key="1">
    <source>
        <dbReference type="ARBA" id="ARBA00002868"/>
    </source>
</evidence>
<dbReference type="RefSeq" id="WP_149102164.1">
    <property type="nucleotide sequence ID" value="NZ_VTFT01000001.1"/>
</dbReference>
<evidence type="ECO:0000256" key="2">
    <source>
        <dbReference type="ARBA" id="ARBA00010740"/>
    </source>
</evidence>
<gene>
    <name evidence="6" type="ORF">FZO89_04695</name>
</gene>
<comment type="similarity">
    <text evidence="2">Belongs to the DUF177 domain family.</text>
</comment>
<dbReference type="AlphaFoldDB" id="A0A5D4XNC4"/>
<evidence type="ECO:0000256" key="4">
    <source>
        <dbReference type="ARBA" id="ARBA00022517"/>
    </source>
</evidence>
<dbReference type="PANTHER" id="PTHR38099">
    <property type="entry name" value="LARGE RIBOSOMAL RNA SUBUNIT ACCUMULATION PROTEIN YCED"/>
    <property type="match status" value="1"/>
</dbReference>
<dbReference type="Proteomes" id="UP000324973">
    <property type="component" value="Unassembled WGS sequence"/>
</dbReference>
<evidence type="ECO:0000256" key="3">
    <source>
        <dbReference type="ARBA" id="ARBA00015716"/>
    </source>
</evidence>
<evidence type="ECO:0000256" key="5">
    <source>
        <dbReference type="ARBA" id="ARBA00031841"/>
    </source>
</evidence>
<dbReference type="PANTHER" id="PTHR38099:SF1">
    <property type="entry name" value="LARGE RIBOSOMAL RNA SUBUNIT ACCUMULATION PROTEIN YCED"/>
    <property type="match status" value="1"/>
</dbReference>
<dbReference type="GO" id="GO:0005829">
    <property type="term" value="C:cytosol"/>
    <property type="evidence" value="ECO:0007669"/>
    <property type="project" value="TreeGrafter"/>
</dbReference>
<name>A0A5D4XNC4_9GAMM</name>
<reference evidence="6 7" key="1">
    <citation type="submission" date="2019-08" db="EMBL/GenBank/DDBJ databases">
        <title>Luteimonas viscosus sp. nov., isolated from soil of a sunflower field.</title>
        <authorList>
            <person name="Jianli Z."/>
            <person name="Ying Z."/>
        </authorList>
    </citation>
    <scope>NUCLEOTIDE SEQUENCE [LARGE SCALE GENOMIC DNA]</scope>
    <source>
        <strain evidence="6 7">XBU10</strain>
    </source>
</reference>
<keyword evidence="4" id="KW-0690">Ribosome biogenesis</keyword>
<dbReference type="EMBL" id="VTFT01000001">
    <property type="protein sequence ID" value="TYT25614.1"/>
    <property type="molecule type" value="Genomic_DNA"/>
</dbReference>